<name>A0A9X4RLX5_9BACT</name>
<proteinExistence type="predicted"/>
<reference evidence="2" key="1">
    <citation type="journal article" date="2022" name="bioRxiv">
        <title>Thiovibrio frasassiensisgen. nov., sp. nov., an autotrophic, elemental sulfur disproportionating bacterium isolated from sulfidic karst sediment, and proposal of Thiovibrionaceae fam. nov.</title>
        <authorList>
            <person name="Aronson H."/>
            <person name="Thomas C."/>
            <person name="Bhattacharyya M."/>
            <person name="Eckstein S."/>
            <person name="Jensen S."/>
            <person name="Barco R."/>
            <person name="Macalady J."/>
            <person name="Amend J."/>
        </authorList>
    </citation>
    <scope>NUCLEOTIDE SEQUENCE</scope>
    <source>
        <strain evidence="2">RS19-109</strain>
    </source>
</reference>
<dbReference type="RefSeq" id="WP_307632586.1">
    <property type="nucleotide sequence ID" value="NZ_JAPHEH010000001.1"/>
</dbReference>
<accession>A0A9X4RLX5</accession>
<feature type="domain" description="RsbT co-antagonist protein RsbRD N-terminal" evidence="1">
    <location>
        <begin position="13"/>
        <end position="147"/>
    </location>
</feature>
<comment type="caution">
    <text evidence="2">The sequence shown here is derived from an EMBL/GenBank/DDBJ whole genome shotgun (WGS) entry which is preliminary data.</text>
</comment>
<keyword evidence="3" id="KW-1185">Reference proteome</keyword>
<dbReference type="Pfam" id="PF14361">
    <property type="entry name" value="RsbRD_N"/>
    <property type="match status" value="1"/>
</dbReference>
<sequence>MLLQELLIENKGEILDAWVEQVLTTYPADGARIFKKEKDQFANPVGFAVKSSLWEVYGLLFEKNEAEKIVASLEQLVRIRAVQTFVPSEAVSMAYTLKKVVKAVCLKEKVADLDGWHAFEEKADILAYTLFDLYAASRERLYQTRIAEIKSGNSITTDRGCPSKLMDGNTALKAEMKPIVV</sequence>
<evidence type="ECO:0000259" key="1">
    <source>
        <dbReference type="Pfam" id="PF14361"/>
    </source>
</evidence>
<reference evidence="2" key="2">
    <citation type="submission" date="2022-10" db="EMBL/GenBank/DDBJ databases">
        <authorList>
            <person name="Aronson H.S."/>
        </authorList>
    </citation>
    <scope>NUCLEOTIDE SEQUENCE</scope>
    <source>
        <strain evidence="2">RS19-109</strain>
    </source>
</reference>
<organism evidence="2 3">
    <name type="scientific">Thiovibrio frasassiensis</name>
    <dbReference type="NCBI Taxonomy" id="2984131"/>
    <lineage>
        <taxon>Bacteria</taxon>
        <taxon>Pseudomonadati</taxon>
        <taxon>Thermodesulfobacteriota</taxon>
        <taxon>Desulfobulbia</taxon>
        <taxon>Desulfobulbales</taxon>
        <taxon>Thiovibrionaceae</taxon>
        <taxon>Thiovibrio</taxon>
    </lineage>
</organism>
<dbReference type="Proteomes" id="UP001154240">
    <property type="component" value="Unassembled WGS sequence"/>
</dbReference>
<dbReference type="AlphaFoldDB" id="A0A9X4RLX5"/>
<protein>
    <submittedName>
        <fullName evidence="2">RsbRD N-terminal domain-containing protein</fullName>
    </submittedName>
</protein>
<evidence type="ECO:0000313" key="3">
    <source>
        <dbReference type="Proteomes" id="UP001154240"/>
    </source>
</evidence>
<evidence type="ECO:0000313" key="2">
    <source>
        <dbReference type="EMBL" id="MDG4475613.1"/>
    </source>
</evidence>
<dbReference type="InterPro" id="IPR025751">
    <property type="entry name" value="RsbRD_N_dom"/>
</dbReference>
<dbReference type="EMBL" id="JAPHEH010000001">
    <property type="protein sequence ID" value="MDG4475613.1"/>
    <property type="molecule type" value="Genomic_DNA"/>
</dbReference>
<gene>
    <name evidence="2" type="ORF">OLX77_05490</name>
</gene>